<dbReference type="Pfam" id="PF03846">
    <property type="entry name" value="SulA"/>
    <property type="match status" value="1"/>
</dbReference>
<gene>
    <name evidence="1" type="ORF">GCM10007895_14800</name>
</gene>
<keyword evidence="2" id="KW-1185">Reference proteome</keyword>
<protein>
    <submittedName>
        <fullName evidence="1">Recombinase RecA</fullName>
    </submittedName>
</protein>
<dbReference type="Proteomes" id="UP001161422">
    <property type="component" value="Unassembled WGS sequence"/>
</dbReference>
<dbReference type="GO" id="GO:0051782">
    <property type="term" value="P:negative regulation of cell division"/>
    <property type="evidence" value="ECO:0007669"/>
    <property type="project" value="InterPro"/>
</dbReference>
<reference evidence="1" key="2">
    <citation type="submission" date="2023-01" db="EMBL/GenBank/DDBJ databases">
        <title>Draft genome sequence of Paraferrimonas sedimenticola strain NBRC 101628.</title>
        <authorList>
            <person name="Sun Q."/>
            <person name="Mori K."/>
        </authorList>
    </citation>
    <scope>NUCLEOTIDE SEQUENCE</scope>
    <source>
        <strain evidence="1">NBRC 101628</strain>
    </source>
</reference>
<dbReference type="SUPFAM" id="SSF52540">
    <property type="entry name" value="P-loop containing nucleoside triphosphate hydrolases"/>
    <property type="match status" value="1"/>
</dbReference>
<dbReference type="NCBIfam" id="NF033429">
    <property type="entry name" value="ImuA_translesion"/>
    <property type="match status" value="1"/>
</dbReference>
<dbReference type="PIRSF" id="PIRSF037290">
    <property type="entry name" value="UCP037290"/>
    <property type="match status" value="1"/>
</dbReference>
<dbReference type="InterPro" id="IPR004596">
    <property type="entry name" value="Cell_div_suppressor_SulA"/>
</dbReference>
<evidence type="ECO:0000313" key="1">
    <source>
        <dbReference type="EMBL" id="GLP96174.1"/>
    </source>
</evidence>
<proteinExistence type="predicted"/>
<organism evidence="1 2">
    <name type="scientific">Paraferrimonas sedimenticola</name>
    <dbReference type="NCBI Taxonomy" id="375674"/>
    <lineage>
        <taxon>Bacteria</taxon>
        <taxon>Pseudomonadati</taxon>
        <taxon>Pseudomonadota</taxon>
        <taxon>Gammaproteobacteria</taxon>
        <taxon>Alteromonadales</taxon>
        <taxon>Ferrimonadaceae</taxon>
        <taxon>Paraferrimonas</taxon>
    </lineage>
</organism>
<dbReference type="RefSeq" id="WP_095505382.1">
    <property type="nucleotide sequence ID" value="NZ_BSNC01000004.1"/>
</dbReference>
<evidence type="ECO:0000313" key="2">
    <source>
        <dbReference type="Proteomes" id="UP001161422"/>
    </source>
</evidence>
<sequence>MKSELSQLLQRNDVWRANQWQAELKSYPSGFARLDQELAGGGWPQTGVCQLICAEPGQGELQLLLPLIKRLSQDNQWLVWLSPPAIPYPPALAAAGVDLAQQLWLQPEDHKQALWALEQSVSSGACRMALAWLDHLSLSQARRLQLVAEKGNCLLFLFVAQAHECDSHPVQLKLELARQLQGTQVRIIKRRGGWPSAPFVLDLGDSELGIVAEKSSGEVIRGPW</sequence>
<dbReference type="InterPro" id="IPR017166">
    <property type="entry name" value="UCP037290"/>
</dbReference>
<dbReference type="InterPro" id="IPR047610">
    <property type="entry name" value="ImuA_translesion"/>
</dbReference>
<name>A0AA37VVK2_9GAMM</name>
<dbReference type="Gene3D" id="3.40.50.300">
    <property type="entry name" value="P-loop containing nucleotide triphosphate hydrolases"/>
    <property type="match status" value="1"/>
</dbReference>
<accession>A0AA37VVK2</accession>
<dbReference type="GO" id="GO:0009432">
    <property type="term" value="P:SOS response"/>
    <property type="evidence" value="ECO:0007669"/>
    <property type="project" value="InterPro"/>
</dbReference>
<reference evidence="1" key="1">
    <citation type="journal article" date="2014" name="Int. J. Syst. Evol. Microbiol.">
        <title>Complete genome sequence of Corynebacterium casei LMG S-19264T (=DSM 44701T), isolated from a smear-ripened cheese.</title>
        <authorList>
            <consortium name="US DOE Joint Genome Institute (JGI-PGF)"/>
            <person name="Walter F."/>
            <person name="Albersmeier A."/>
            <person name="Kalinowski J."/>
            <person name="Ruckert C."/>
        </authorList>
    </citation>
    <scope>NUCLEOTIDE SEQUENCE</scope>
    <source>
        <strain evidence="1">NBRC 101628</strain>
    </source>
</reference>
<dbReference type="AlphaFoldDB" id="A0AA37VVK2"/>
<dbReference type="EMBL" id="BSNC01000004">
    <property type="protein sequence ID" value="GLP96174.1"/>
    <property type="molecule type" value="Genomic_DNA"/>
</dbReference>
<comment type="caution">
    <text evidence="1">The sequence shown here is derived from an EMBL/GenBank/DDBJ whole genome shotgun (WGS) entry which is preliminary data.</text>
</comment>
<dbReference type="InterPro" id="IPR027417">
    <property type="entry name" value="P-loop_NTPase"/>
</dbReference>